<accession>A0A1E7FFC6</accession>
<dbReference type="EMBL" id="KV784358">
    <property type="protein sequence ID" value="OEU16882.1"/>
    <property type="molecule type" value="Genomic_DNA"/>
</dbReference>
<feature type="compositionally biased region" description="Basic and acidic residues" evidence="1">
    <location>
        <begin position="75"/>
        <end position="84"/>
    </location>
</feature>
<feature type="region of interest" description="Disordered" evidence="1">
    <location>
        <begin position="69"/>
        <end position="112"/>
    </location>
</feature>
<dbReference type="InParanoid" id="A0A1E7FFC6"/>
<keyword evidence="4" id="KW-1185">Reference proteome</keyword>
<feature type="transmembrane region" description="Helical" evidence="2">
    <location>
        <begin position="39"/>
        <end position="59"/>
    </location>
</feature>
<reference evidence="3 4" key="1">
    <citation type="submission" date="2016-09" db="EMBL/GenBank/DDBJ databases">
        <title>Extensive genetic diversity and differential bi-allelic expression allows diatom success in the polar Southern Ocean.</title>
        <authorList>
            <consortium name="DOE Joint Genome Institute"/>
            <person name="Mock T."/>
            <person name="Otillar R.P."/>
            <person name="Strauss J."/>
            <person name="Dupont C."/>
            <person name="Frickenhaus S."/>
            <person name="Maumus F."/>
            <person name="Mcmullan M."/>
            <person name="Sanges R."/>
            <person name="Schmutz J."/>
            <person name="Toseland A."/>
            <person name="Valas R."/>
            <person name="Veluchamy A."/>
            <person name="Ward B.J."/>
            <person name="Allen A."/>
            <person name="Barry K."/>
            <person name="Falciatore A."/>
            <person name="Ferrante M."/>
            <person name="Fortunato A.E."/>
            <person name="Gloeckner G."/>
            <person name="Gruber A."/>
            <person name="Hipkin R."/>
            <person name="Janech M."/>
            <person name="Kroth P."/>
            <person name="Leese F."/>
            <person name="Lindquist E."/>
            <person name="Lyon B.R."/>
            <person name="Martin J."/>
            <person name="Mayer C."/>
            <person name="Parker M."/>
            <person name="Quesneville H."/>
            <person name="Raymond J."/>
            <person name="Uhlig C."/>
            <person name="Valentin K.U."/>
            <person name="Worden A.Z."/>
            <person name="Armbrust E.V."/>
            <person name="Bowler C."/>
            <person name="Green B."/>
            <person name="Moulton V."/>
            <person name="Van Oosterhout C."/>
            <person name="Grigoriev I."/>
        </authorList>
    </citation>
    <scope>NUCLEOTIDE SEQUENCE [LARGE SCALE GENOMIC DNA]</scope>
    <source>
        <strain evidence="3 4">CCMP1102</strain>
    </source>
</reference>
<evidence type="ECO:0000256" key="1">
    <source>
        <dbReference type="SAM" id="MobiDB-lite"/>
    </source>
</evidence>
<dbReference type="KEGG" id="fcy:FRACYDRAFT_269136"/>
<evidence type="ECO:0000313" key="4">
    <source>
        <dbReference type="Proteomes" id="UP000095751"/>
    </source>
</evidence>
<feature type="compositionally biased region" description="Polar residues" evidence="1">
    <location>
        <begin position="85"/>
        <end position="112"/>
    </location>
</feature>
<gene>
    <name evidence="3" type="ORF">FRACYDRAFT_269136</name>
</gene>
<name>A0A1E7FFC6_9STRA</name>
<evidence type="ECO:0000256" key="2">
    <source>
        <dbReference type="SAM" id="Phobius"/>
    </source>
</evidence>
<sequence length="289" mass="30663">MRGDDKYQVGDVTASTAKAVGEYTSKNRVRLAGAGGSSVGMIAGTVLLGPIGFVAGAFLGSSAGQRAMAAATGDPNKKEVKNSGESRVTSTNKSGTQHHVSSTQPVDLLSSSSHMRPTLAPAANVVAECVGTVASSDHRVVMVQAQLVDTPHTQNSSQDSMFVTGVPASHQSQQLVARSQNWNQDETSEYARQQITHGNHGSYQERGNSAQTHPTQHGMQTGGVPQRQTHTRGSYNNHANNTSPRPASTLSNSANSSSSYQQSRQQVDGREENSGYKFGDFTRSLFRKS</sequence>
<proteinExistence type="predicted"/>
<organism evidence="3 4">
    <name type="scientific">Fragilariopsis cylindrus CCMP1102</name>
    <dbReference type="NCBI Taxonomy" id="635003"/>
    <lineage>
        <taxon>Eukaryota</taxon>
        <taxon>Sar</taxon>
        <taxon>Stramenopiles</taxon>
        <taxon>Ochrophyta</taxon>
        <taxon>Bacillariophyta</taxon>
        <taxon>Bacillariophyceae</taxon>
        <taxon>Bacillariophycidae</taxon>
        <taxon>Bacillariales</taxon>
        <taxon>Bacillariaceae</taxon>
        <taxon>Fragilariopsis</taxon>
    </lineage>
</organism>
<keyword evidence="2" id="KW-0472">Membrane</keyword>
<feature type="compositionally biased region" description="Low complexity" evidence="1">
    <location>
        <begin position="248"/>
        <end position="266"/>
    </location>
</feature>
<feature type="compositionally biased region" description="Polar residues" evidence="1">
    <location>
        <begin position="169"/>
        <end position="219"/>
    </location>
</feature>
<dbReference type="AlphaFoldDB" id="A0A1E7FFC6"/>
<feature type="region of interest" description="Disordered" evidence="1">
    <location>
        <begin position="166"/>
        <end position="289"/>
    </location>
</feature>
<keyword evidence="2" id="KW-1133">Transmembrane helix</keyword>
<keyword evidence="2" id="KW-0812">Transmembrane</keyword>
<evidence type="ECO:0000313" key="3">
    <source>
        <dbReference type="EMBL" id="OEU16882.1"/>
    </source>
</evidence>
<protein>
    <submittedName>
        <fullName evidence="3">Uncharacterized protein</fullName>
    </submittedName>
</protein>
<feature type="compositionally biased region" description="Polar residues" evidence="1">
    <location>
        <begin position="226"/>
        <end position="246"/>
    </location>
</feature>
<dbReference type="Proteomes" id="UP000095751">
    <property type="component" value="Unassembled WGS sequence"/>
</dbReference>